<protein>
    <recommendedName>
        <fullName evidence="4">DUF898 domain-containing protein</fullName>
    </recommendedName>
</protein>
<dbReference type="RefSeq" id="WP_073182827.1">
    <property type="nucleotide sequence ID" value="NZ_FQXI01000001.1"/>
</dbReference>
<feature type="transmembrane region" description="Helical" evidence="1">
    <location>
        <begin position="23"/>
        <end position="44"/>
    </location>
</feature>
<dbReference type="InterPro" id="IPR010295">
    <property type="entry name" value="DUF898"/>
</dbReference>
<organism evidence="2 3">
    <name type="scientific">Anaerosphaera aminiphila DSM 21120</name>
    <dbReference type="NCBI Taxonomy" id="1120995"/>
    <lineage>
        <taxon>Bacteria</taxon>
        <taxon>Bacillati</taxon>
        <taxon>Bacillota</taxon>
        <taxon>Tissierellia</taxon>
        <taxon>Tissierellales</taxon>
        <taxon>Peptoniphilaceae</taxon>
        <taxon>Anaerosphaera</taxon>
    </lineage>
</organism>
<feature type="transmembrane region" description="Helical" evidence="1">
    <location>
        <begin position="76"/>
        <end position="96"/>
    </location>
</feature>
<evidence type="ECO:0000256" key="1">
    <source>
        <dbReference type="SAM" id="Phobius"/>
    </source>
</evidence>
<proteinExistence type="predicted"/>
<gene>
    <name evidence="2" type="ORF">SAMN02745245_00145</name>
</gene>
<accession>A0A1M5P2Q4</accession>
<dbReference type="OrthoDB" id="637345at2"/>
<keyword evidence="1" id="KW-0812">Transmembrane</keyword>
<dbReference type="Pfam" id="PF05987">
    <property type="entry name" value="DUF898"/>
    <property type="match status" value="1"/>
</dbReference>
<evidence type="ECO:0008006" key="4">
    <source>
        <dbReference type="Google" id="ProtNLM"/>
    </source>
</evidence>
<dbReference type="Proteomes" id="UP000184032">
    <property type="component" value="Unassembled WGS sequence"/>
</dbReference>
<sequence length="110" mass="13134">MEENYVTNYYSQSYFDGGLLQLIGWRIIGLLITVFTFGICYPWALCMIYDWETKHTIIDGKRLYFDGTAMQLFGNWIKWFLLTIVTFGIYGFWLSIKLKQWIVKHTHTIN</sequence>
<dbReference type="EMBL" id="FQXI01000001">
    <property type="protein sequence ID" value="SHG95679.1"/>
    <property type="molecule type" value="Genomic_DNA"/>
</dbReference>
<keyword evidence="1" id="KW-0472">Membrane</keyword>
<reference evidence="2 3" key="1">
    <citation type="submission" date="2016-11" db="EMBL/GenBank/DDBJ databases">
        <authorList>
            <person name="Jaros S."/>
            <person name="Januszkiewicz K."/>
            <person name="Wedrychowicz H."/>
        </authorList>
    </citation>
    <scope>NUCLEOTIDE SEQUENCE [LARGE SCALE GENOMIC DNA]</scope>
    <source>
        <strain evidence="2 3">DSM 21120</strain>
    </source>
</reference>
<evidence type="ECO:0000313" key="3">
    <source>
        <dbReference type="Proteomes" id="UP000184032"/>
    </source>
</evidence>
<dbReference type="STRING" id="1120995.SAMN02745245_00145"/>
<keyword evidence="1" id="KW-1133">Transmembrane helix</keyword>
<name>A0A1M5P2Q4_9FIRM</name>
<dbReference type="AlphaFoldDB" id="A0A1M5P2Q4"/>
<keyword evidence="3" id="KW-1185">Reference proteome</keyword>
<evidence type="ECO:0000313" key="2">
    <source>
        <dbReference type="EMBL" id="SHG95679.1"/>
    </source>
</evidence>